<protein>
    <recommendedName>
        <fullName evidence="14">DNA polymerase II large subunit</fullName>
        <shortName evidence="14">Pol II</shortName>
        <ecNumber evidence="14">2.7.7.7</ecNumber>
    </recommendedName>
    <alternativeName>
        <fullName evidence="14">Exodeoxyribonuclease large subunit</fullName>
        <ecNumber evidence="14">3.1.11.1</ecNumber>
    </alternativeName>
</protein>
<evidence type="ECO:0000256" key="12">
    <source>
        <dbReference type="ARBA" id="ARBA00025068"/>
    </source>
</evidence>
<dbReference type="EC" id="2.7.7.7" evidence="14"/>
<proteinExistence type="inferred from homology"/>
<keyword evidence="10 14" id="KW-0238">DNA-binding</keyword>
<evidence type="ECO:0000256" key="5">
    <source>
        <dbReference type="ARBA" id="ARBA00022705"/>
    </source>
</evidence>
<keyword evidence="3 14" id="KW-0808">Transferase</keyword>
<keyword evidence="11 14" id="KW-0511">Multifunctional enzyme</keyword>
<keyword evidence="20" id="KW-1185">Reference proteome</keyword>
<dbReference type="NCBIfam" id="TIGR00354">
    <property type="entry name" value="polC"/>
    <property type="match status" value="1"/>
</dbReference>
<feature type="domain" description="DNA polymerase II large subunit DP2 catalytic" evidence="18">
    <location>
        <begin position="721"/>
        <end position="1017"/>
    </location>
</feature>
<name>A0ABT4IDJ5_9EURY</name>
<evidence type="ECO:0000256" key="2">
    <source>
        <dbReference type="ARBA" id="ARBA00011315"/>
    </source>
</evidence>
<dbReference type="InterPro" id="IPR056172">
    <property type="entry name" value="PolC_DP2_cat_dom"/>
</dbReference>
<comment type="similarity">
    <text evidence="1 14">Belongs to the archaeal DNA polymerase II family.</text>
</comment>
<dbReference type="Pfam" id="PF24846">
    <property type="entry name" value="PolC_DP2_cat"/>
    <property type="match status" value="1"/>
</dbReference>
<dbReference type="EMBL" id="JAPTGB010000002">
    <property type="protein sequence ID" value="MCZ0859802.1"/>
    <property type="molecule type" value="Genomic_DNA"/>
</dbReference>
<dbReference type="GO" id="GO:0003887">
    <property type="term" value="F:DNA-directed DNA polymerase activity"/>
    <property type="evidence" value="ECO:0007669"/>
    <property type="project" value="UniProtKB-EC"/>
</dbReference>
<dbReference type="PIRSF" id="PIRSF016275">
    <property type="entry name" value="PolC_DP2"/>
    <property type="match status" value="1"/>
</dbReference>
<evidence type="ECO:0000313" key="20">
    <source>
        <dbReference type="Proteomes" id="UP001141422"/>
    </source>
</evidence>
<dbReference type="Proteomes" id="UP001141422">
    <property type="component" value="Unassembled WGS sequence"/>
</dbReference>
<evidence type="ECO:0000256" key="3">
    <source>
        <dbReference type="ARBA" id="ARBA00022679"/>
    </source>
</evidence>
<dbReference type="InterPro" id="IPR056171">
    <property type="entry name" value="PolC_DP2_central_dom"/>
</dbReference>
<keyword evidence="5 14" id="KW-0235">DNA replication</keyword>
<keyword evidence="7 14" id="KW-0378">Hydrolase</keyword>
<comment type="caution">
    <text evidence="19">The sequence shown here is derived from an EMBL/GenBank/DDBJ whole genome shotgun (WGS) entry which is preliminary data.</text>
</comment>
<evidence type="ECO:0000313" key="19">
    <source>
        <dbReference type="EMBL" id="MCZ0859802.1"/>
    </source>
</evidence>
<evidence type="ECO:0000256" key="4">
    <source>
        <dbReference type="ARBA" id="ARBA00022695"/>
    </source>
</evidence>
<comment type="subunit">
    <text evidence="2 14">Heterodimer of a large subunit and a small subunit.</text>
</comment>
<evidence type="ECO:0000256" key="11">
    <source>
        <dbReference type="ARBA" id="ARBA00023268"/>
    </source>
</evidence>
<evidence type="ECO:0000256" key="8">
    <source>
        <dbReference type="ARBA" id="ARBA00022839"/>
    </source>
</evidence>
<evidence type="ECO:0000259" key="18">
    <source>
        <dbReference type="Pfam" id="PF24846"/>
    </source>
</evidence>
<evidence type="ECO:0000256" key="7">
    <source>
        <dbReference type="ARBA" id="ARBA00022801"/>
    </source>
</evidence>
<dbReference type="PANTHER" id="PTHR42210">
    <property type="entry name" value="DNA POLYMERASE II LARGE SUBUNIT"/>
    <property type="match status" value="1"/>
</dbReference>
<dbReference type="InterPro" id="IPR016033">
    <property type="entry name" value="PolC_DP2_N"/>
</dbReference>
<dbReference type="PANTHER" id="PTHR42210:SF1">
    <property type="entry name" value="DNA POLYMERASE II LARGE SUBUNIT"/>
    <property type="match status" value="1"/>
</dbReference>
<evidence type="ECO:0000256" key="1">
    <source>
        <dbReference type="ARBA" id="ARBA00011053"/>
    </source>
</evidence>
<sequence>MAELATSPRYRAYLDHLISELDRAMEIAQAAKAKGFDPRAEVEIPIASDLAGRVEALLNYKGVADRIRELEERMSREEASLKIGDAFVSREFGETTREEILDHAIRASMALLTEGVVAAPTEGIGKVGIKKNDDGSEYLVIYYAGPIRSAGGTAQALSVLVGDYVRRLLNLDRYKPRDEEIERYVEELKQYNGIQSMQYLPKDDDIRLIIRNCPVCIDGEPTEKEEISGYRNLERVETNVVRGGMCLVIAEGIGLKAPKIQKNVAKMHLDGWEWLETLISGAASTSSEEEEPGIHPKDKYMRDMLAGRPPFSYPMRKGGFRLRLGRGRNTGLATCGFNPATLHVLDDYLAVGTQMKVERPGKACGVVPCDTIEGPTVRLTSGEVLRIDTLAEANRYVDAKEIEYILDVGEILISYGEFLENNHVLAPPSYCEEWWRLEGGLRHPGSEAEAVSFVAEGAYLHPDYTWFWDDCTEDQIRLLSDKVAETGSVRDGVLYIPADPEVKAVLEELLVPHTVADGNYVIKTPLVLIAGLGLSYDLQKNANWNTLPPFTNGLVMAEHLSGIKMRSKAGTRIGGRMGRPGKSAPRKMKPPVHVLFPIGESGGMKRSIDNAAKVCNANLSGDVFSGTSVTTGQVEGMIHVETGERKCPSCGAVTYKSRCPDCGAHTEAVYRCPRCNTLAQPGEELCPRCGAPVVCQKDSVLSLRQEYNAALAVTGISANDIPELKGVRGLISRERVVEPLEKGILRAANEVYVFRDGTVRYDMIDLPLTHFRPAEIAVSVEKLREIGYTKDMHGEELVSSDQVVELNPQDILVSEDCGEYLVRVAKYMDQLLEKLYGLPAFYHAEVPEDLVGQLILGLAPHTSAGVLARLIGFTKAKAGYAHPFYHAAKRRNCDGDEDCVMLLMDGLVNFSRSFLPSTRGGTMDAPLVLTTTLNPKEVDKETLNVDVMDHYPLAVYEACLTYTPPKNLEKVVDHVESRVGKPGQFEGFSFTHDTRDISEGPLDTMYTNPILKGTTDKIKAELALADRIRAVETDDLAERIINSHLMPDMIGNLRSFSKQSFRCPRCKTSFRRIPISGKCTKCGAVLKATMHKGNVTKYLEIAKYMAEHYQLSEYTNQRIAVTEMNIWSTFGQEEKQQMDLSDFF</sequence>
<organism evidence="19 20">
    <name type="scientific">Methanocorpusculum petauri</name>
    <dbReference type="NCBI Taxonomy" id="3002863"/>
    <lineage>
        <taxon>Archaea</taxon>
        <taxon>Methanobacteriati</taxon>
        <taxon>Methanobacteriota</taxon>
        <taxon>Stenosarchaea group</taxon>
        <taxon>Methanomicrobia</taxon>
        <taxon>Methanomicrobiales</taxon>
        <taxon>Methanocorpusculaceae</taxon>
        <taxon>Methanocorpusculum</taxon>
    </lineage>
</organism>
<evidence type="ECO:0000256" key="14">
    <source>
        <dbReference type="HAMAP-Rule" id="MF_00324"/>
    </source>
</evidence>
<dbReference type="RefSeq" id="WP_268924022.1">
    <property type="nucleotide sequence ID" value="NZ_JAPTGB010000002.1"/>
</dbReference>
<evidence type="ECO:0000256" key="15">
    <source>
        <dbReference type="SAM" id="Coils"/>
    </source>
</evidence>
<keyword evidence="8 14" id="KW-0269">Exonuclease</keyword>
<feature type="domain" description="DNA polymerase II large subunit DP2 N-terminal" evidence="16">
    <location>
        <begin position="13"/>
        <end position="280"/>
    </location>
</feature>
<evidence type="ECO:0000259" key="17">
    <source>
        <dbReference type="Pfam" id="PF24844"/>
    </source>
</evidence>
<comment type="catalytic activity">
    <reaction evidence="13 14">
        <text>DNA(n) + a 2'-deoxyribonucleoside 5'-triphosphate = DNA(n+1) + diphosphate</text>
        <dbReference type="Rhea" id="RHEA:22508"/>
        <dbReference type="Rhea" id="RHEA-COMP:17339"/>
        <dbReference type="Rhea" id="RHEA-COMP:17340"/>
        <dbReference type="ChEBI" id="CHEBI:33019"/>
        <dbReference type="ChEBI" id="CHEBI:61560"/>
        <dbReference type="ChEBI" id="CHEBI:173112"/>
        <dbReference type="EC" id="2.7.7.7"/>
    </reaction>
</comment>
<evidence type="ECO:0000256" key="10">
    <source>
        <dbReference type="ARBA" id="ARBA00023125"/>
    </source>
</evidence>
<comment type="catalytic activity">
    <reaction evidence="14">
        <text>Exonucleolytic cleavage in the 3'- to 5'-direction to yield nucleoside 5'-phosphates.</text>
        <dbReference type="EC" id="3.1.11.1"/>
    </reaction>
</comment>
<feature type="coiled-coil region" evidence="15">
    <location>
        <begin position="14"/>
        <end position="80"/>
    </location>
</feature>
<evidence type="ECO:0000259" key="16">
    <source>
        <dbReference type="Pfam" id="PF03833"/>
    </source>
</evidence>
<dbReference type="InterPro" id="IPR004475">
    <property type="entry name" value="PolC_DP2"/>
</dbReference>
<dbReference type="Pfam" id="PF24844">
    <property type="entry name" value="PolC_DP2_central"/>
    <property type="match status" value="1"/>
</dbReference>
<evidence type="ECO:0000256" key="9">
    <source>
        <dbReference type="ARBA" id="ARBA00022932"/>
    </source>
</evidence>
<keyword evidence="4 14" id="KW-0548">Nucleotidyltransferase</keyword>
<keyword evidence="6 14" id="KW-0540">Nuclease</keyword>
<gene>
    <name evidence="14" type="primary">polC</name>
    <name evidence="19" type="ORF">O0S10_01005</name>
</gene>
<evidence type="ECO:0000256" key="13">
    <source>
        <dbReference type="ARBA" id="ARBA00049244"/>
    </source>
</evidence>
<comment type="function">
    <text evidence="12 14">Possesses two activities: a DNA synthesis (polymerase) and an exonucleolytic activity that degrades single-stranded DNA in the 3'- to 5'-direction. Has a template-primer preference which is characteristic of a replicative DNA polymerase.</text>
</comment>
<dbReference type="Pfam" id="PF03833">
    <property type="entry name" value="PolC_DP2_N"/>
    <property type="match status" value="1"/>
</dbReference>
<reference evidence="19" key="1">
    <citation type="submission" date="2022-12" db="EMBL/GenBank/DDBJ databases">
        <title>Isolation and characterisation of novel Methanocorpusculum spp. from native Australian herbivores indicates the genus is ancestrally host-associated.</title>
        <authorList>
            <person name="Volmer J.G."/>
            <person name="Soo R.M."/>
            <person name="Evans P.N."/>
            <person name="Hoedt E.C."/>
            <person name="Astorga Alsina A.L."/>
            <person name="Woodcroft B.J."/>
            <person name="Tyson G.W."/>
            <person name="Hugenholtz P."/>
            <person name="Morrison M."/>
        </authorList>
    </citation>
    <scope>NUCLEOTIDE SEQUENCE</scope>
    <source>
        <strain evidence="19">MG</strain>
    </source>
</reference>
<dbReference type="HAMAP" id="MF_00324">
    <property type="entry name" value="DNApol_II_L_arch"/>
    <property type="match status" value="1"/>
</dbReference>
<accession>A0ABT4IDJ5</accession>
<evidence type="ECO:0000256" key="6">
    <source>
        <dbReference type="ARBA" id="ARBA00022722"/>
    </source>
</evidence>
<feature type="domain" description="DNA polymerase II large subunit DP2 central" evidence="17">
    <location>
        <begin position="288"/>
        <end position="677"/>
    </location>
</feature>
<keyword evidence="9 14" id="KW-0239">DNA-directed DNA polymerase</keyword>
<dbReference type="EC" id="3.1.11.1" evidence="14"/>
<dbReference type="NCBIfam" id="NF003103">
    <property type="entry name" value="PRK04023.1"/>
    <property type="match status" value="1"/>
</dbReference>
<keyword evidence="15" id="KW-0175">Coiled coil</keyword>